<dbReference type="Proteomes" id="UP000775179">
    <property type="component" value="Unassembled WGS sequence"/>
</dbReference>
<feature type="site" description="Important for autoinhibition of adenylyltransferase activity" evidence="6">
    <location>
        <position position="251"/>
    </location>
</feature>
<name>A0ABD4RGF5_9CLOT</name>
<protein>
    <submittedName>
        <fullName evidence="8">Fic family protein</fullName>
    </submittedName>
</protein>
<dbReference type="Pfam" id="PF02661">
    <property type="entry name" value="Fic"/>
    <property type="match status" value="1"/>
</dbReference>
<dbReference type="InterPro" id="IPR036597">
    <property type="entry name" value="Fido-like_dom_sf"/>
</dbReference>
<dbReference type="Gene3D" id="1.10.3290.10">
    <property type="entry name" value="Fido-like domain"/>
    <property type="match status" value="1"/>
</dbReference>
<accession>A0ABD4RGF5</accession>
<proteinExistence type="inferred from homology"/>
<sequence length="448" mass="51852">MFGDPVSNPKGWKKVICKDITSKIGSGATPSGGNSSYKEEGISLIRSMNVHNNKFIYKDLAFIDDEQAKKLKNVIIEENDILLNITGASVARSCIVPSAIIPARVNQHVSIIRCKHEEILPVFLVYQFTNESYQRKLWDIATSGGATREAITKQQLENLELIVPPIEIQNKFIEFIKVNDKLKFEFWILKLKMEKWVYNILIYDIERSDLEMEKSIDYNSFLQVLNETKGIHNSLNELLKYDFIYHSNKIEGSTFTTEALQLLFEKNIVTGTHTLDDVQETVNSFYTFDLVIESIDKELTLDMIKEWHSSLMYRTRLYDLGLAGVFKKYQNKIYGADFDTANPWEVEDNLNALIEEYYSLEKATIEDIAKFHLEFERIHPFQDGNGRIGRFIYLKQLLENRLALKYMNGETSSDYKNALGLSSSNNIKPLVEYINKQKDFIIENKNMF</sequence>
<dbReference type="PROSITE" id="PS51459">
    <property type="entry name" value="FIDO"/>
    <property type="match status" value="1"/>
</dbReference>
<dbReference type="GO" id="GO:0003677">
    <property type="term" value="F:DNA binding"/>
    <property type="evidence" value="ECO:0007669"/>
    <property type="project" value="UniProtKB-KW"/>
</dbReference>
<dbReference type="InterPro" id="IPR040198">
    <property type="entry name" value="Fido_containing"/>
</dbReference>
<dbReference type="PANTHER" id="PTHR13504">
    <property type="entry name" value="FIDO DOMAIN-CONTAINING PROTEIN DDB_G0283145"/>
    <property type="match status" value="1"/>
</dbReference>
<keyword evidence="2" id="KW-0680">Restriction system</keyword>
<keyword evidence="3" id="KW-0238">DNA-binding</keyword>
<dbReference type="InterPro" id="IPR000055">
    <property type="entry name" value="Restrct_endonuc_typeI_TRD"/>
</dbReference>
<dbReference type="SUPFAM" id="SSF116734">
    <property type="entry name" value="DNA methylase specificity domain"/>
    <property type="match status" value="1"/>
</dbReference>
<feature type="domain" description="Fido" evidence="7">
    <location>
        <begin position="299"/>
        <end position="436"/>
    </location>
</feature>
<evidence type="ECO:0000256" key="1">
    <source>
        <dbReference type="ARBA" id="ARBA00010923"/>
    </source>
</evidence>
<keyword evidence="5" id="KW-0547">Nucleotide-binding</keyword>
<dbReference type="Gene3D" id="3.90.220.20">
    <property type="entry name" value="DNA methylase specificity domains"/>
    <property type="match status" value="1"/>
</dbReference>
<evidence type="ECO:0000256" key="5">
    <source>
        <dbReference type="PIRSR" id="PIRSR640198-2"/>
    </source>
</evidence>
<evidence type="ECO:0000256" key="3">
    <source>
        <dbReference type="ARBA" id="ARBA00023125"/>
    </source>
</evidence>
<evidence type="ECO:0000256" key="2">
    <source>
        <dbReference type="ARBA" id="ARBA00022747"/>
    </source>
</evidence>
<evidence type="ECO:0000256" key="4">
    <source>
        <dbReference type="PIRSR" id="PIRSR640198-1"/>
    </source>
</evidence>
<comment type="similarity">
    <text evidence="1">Belongs to the type-I restriction system S methylase family.</text>
</comment>
<evidence type="ECO:0000313" key="8">
    <source>
        <dbReference type="EMBL" id="MBX7290288.1"/>
    </source>
</evidence>
<dbReference type="Pfam" id="PF01420">
    <property type="entry name" value="Methylase_S"/>
    <property type="match status" value="1"/>
</dbReference>
<dbReference type="EMBL" id="JAIFTX010000007">
    <property type="protein sequence ID" value="MBX7290288.1"/>
    <property type="molecule type" value="Genomic_DNA"/>
</dbReference>
<organism evidence="8 9">
    <name type="scientific">Clostridium chauvoei</name>
    <dbReference type="NCBI Taxonomy" id="46867"/>
    <lineage>
        <taxon>Bacteria</taxon>
        <taxon>Bacillati</taxon>
        <taxon>Bacillota</taxon>
        <taxon>Clostridia</taxon>
        <taxon>Eubacteriales</taxon>
        <taxon>Clostridiaceae</taxon>
        <taxon>Clostridium</taxon>
    </lineage>
</organism>
<dbReference type="GO" id="GO:0009307">
    <property type="term" value="P:DNA restriction-modification system"/>
    <property type="evidence" value="ECO:0007669"/>
    <property type="project" value="UniProtKB-KW"/>
</dbReference>
<dbReference type="SUPFAM" id="SSF140931">
    <property type="entry name" value="Fic-like"/>
    <property type="match status" value="1"/>
</dbReference>
<comment type="caution">
    <text evidence="8">The sequence shown here is derived from an EMBL/GenBank/DDBJ whole genome shotgun (WGS) entry which is preliminary data.</text>
</comment>
<dbReference type="PANTHER" id="PTHR13504:SF38">
    <property type="entry name" value="FIDO DOMAIN-CONTAINING PROTEIN"/>
    <property type="match status" value="1"/>
</dbReference>
<dbReference type="InterPro" id="IPR003812">
    <property type="entry name" value="Fido"/>
</dbReference>
<evidence type="ECO:0000313" key="9">
    <source>
        <dbReference type="Proteomes" id="UP000775179"/>
    </source>
</evidence>
<feature type="active site" evidence="4">
    <location>
        <position position="379"/>
    </location>
</feature>
<gene>
    <name evidence="8" type="ORF">K4H94_04400</name>
</gene>
<keyword evidence="5" id="KW-0067">ATP-binding</keyword>
<evidence type="ECO:0000259" key="7">
    <source>
        <dbReference type="PROSITE" id="PS51459"/>
    </source>
</evidence>
<dbReference type="AlphaFoldDB" id="A0ABD4RGF5"/>
<dbReference type="InterPro" id="IPR044946">
    <property type="entry name" value="Restrct_endonuc_typeI_TRD_sf"/>
</dbReference>
<feature type="binding site" evidence="5">
    <location>
        <begin position="383"/>
        <end position="390"/>
    </location>
    <ligand>
        <name>ATP</name>
        <dbReference type="ChEBI" id="CHEBI:30616"/>
    </ligand>
</feature>
<evidence type="ECO:0000256" key="6">
    <source>
        <dbReference type="PIRSR" id="PIRSR640198-3"/>
    </source>
</evidence>
<reference evidence="8 9" key="1">
    <citation type="submission" date="2021-08" db="EMBL/GenBank/DDBJ databases">
        <title>Genome sequence analysis of Clostridium chauvoei strains of European origin and evaluation of typing options for outbreak investigations.</title>
        <authorList>
            <person name="Abdel-Glil M."/>
            <person name="Thomas P."/>
            <person name="Seyboldt C."/>
        </authorList>
    </citation>
    <scope>NUCLEOTIDE SEQUENCE [LARGE SCALE GENOMIC DNA]</scope>
    <source>
        <strain evidence="8 9">S0260-09</strain>
    </source>
</reference>